<feature type="compositionally biased region" description="Low complexity" evidence="1">
    <location>
        <begin position="332"/>
        <end position="341"/>
    </location>
</feature>
<sequence>MGSSPALTVPPTQNTAPVLEFRCLYTQDLRRKQKRWQDGRLKFHTFNKRVMVYDERSNFVGDSHWRADTDLNEGEELGLERGGILVEVGECIGKKDQDLSELVDKRVREREERAAAKATVTSPAVPRASYAKPQMPAPDGPQYLRPKPLNAIIGMPTGHYSRAVVSHLSPFEQKHLANQDGQTDGPPAKRQKQGDTPSKSGYAHNLLGATLNLGSRWSTSAQAIPYQPLKTDINRSPIDLTQDENQGTVTRGAATRETNLGRRSAKAQNRGLSRSPRPRNGYARSLTGATSTLSGQETFPCAKHAIRQVVSTNSNSRPNNDANSNTSNGQNTITRPPITLRPTEELEISKQQSSSKHTSEPLASESVQVPIAHKNKPVQESPAARLIAGQPVTSLRIKPRPPRKMMMLMELSRPRQLARDLNAEAPNELPKPTKADNVACTEMAASGKLTFSANNESNTGNILPHLSSRALSASNPLEPQHAICDTMTMPPNARRQAAILAPHMFSDGITTESRQCLAVPIINDTIEPERLENSYPSHRGELPSRQPKRADDIFSASLAQSNLAVSYSNLVCTDGLNAQSGSAARRGSLEAIQEPVSIGAGVCLSRNEPAFSAYSGVDDTRNVPRTSGRVSATETGRRRQIPDTLTKSDGKLTSHPRAAKEIEESEQPPTKNFAHGKAETITGDIAIKPSPTSTTADPKGFSGRDIQKAGILTNLHTTKLTRQAALRSPPMALPANVVNADVPGSKVVPRIAPPPCRTSVRAEAGKIKEDTTACGPAREIISRGPWSRESFDLFGAWRPPGRGAETKSSVAGVD</sequence>
<dbReference type="Pfam" id="PF10382">
    <property type="entry name" value="ZGRF1-like_N"/>
    <property type="match status" value="1"/>
</dbReference>
<evidence type="ECO:0000313" key="3">
    <source>
        <dbReference type="EMBL" id="KIN07955.1"/>
    </source>
</evidence>
<dbReference type="EMBL" id="KN832870">
    <property type="protein sequence ID" value="KIN07955.1"/>
    <property type="molecule type" value="Genomic_DNA"/>
</dbReference>
<dbReference type="InParanoid" id="A0A0C3HYL1"/>
<dbReference type="HOGENOM" id="CLU_346847_0_0_1"/>
<evidence type="ECO:0000256" key="1">
    <source>
        <dbReference type="SAM" id="MobiDB-lite"/>
    </source>
</evidence>
<dbReference type="OrthoDB" id="6513042at2759"/>
<feature type="region of interest" description="Disordered" evidence="1">
    <location>
        <begin position="114"/>
        <end position="143"/>
    </location>
</feature>
<name>A0A0C3HYL1_OIDMZ</name>
<dbReference type="GO" id="GO:0006302">
    <property type="term" value="P:double-strand break repair"/>
    <property type="evidence" value="ECO:0007669"/>
    <property type="project" value="TreeGrafter"/>
</dbReference>
<feature type="compositionally biased region" description="Polar residues" evidence="1">
    <location>
        <begin position="623"/>
        <end position="634"/>
    </location>
</feature>
<dbReference type="InterPro" id="IPR052800">
    <property type="entry name" value="DNA_Repair_Helicase_ZGRF1"/>
</dbReference>
<reference evidence="4" key="2">
    <citation type="submission" date="2015-01" db="EMBL/GenBank/DDBJ databases">
        <title>Evolutionary Origins and Diversification of the Mycorrhizal Mutualists.</title>
        <authorList>
            <consortium name="DOE Joint Genome Institute"/>
            <consortium name="Mycorrhizal Genomics Consortium"/>
            <person name="Kohler A."/>
            <person name="Kuo A."/>
            <person name="Nagy L.G."/>
            <person name="Floudas D."/>
            <person name="Copeland A."/>
            <person name="Barry K.W."/>
            <person name="Cichocki N."/>
            <person name="Veneault-Fourrey C."/>
            <person name="LaButti K."/>
            <person name="Lindquist E.A."/>
            <person name="Lipzen A."/>
            <person name="Lundell T."/>
            <person name="Morin E."/>
            <person name="Murat C."/>
            <person name="Riley R."/>
            <person name="Ohm R."/>
            <person name="Sun H."/>
            <person name="Tunlid A."/>
            <person name="Henrissat B."/>
            <person name="Grigoriev I.V."/>
            <person name="Hibbett D.S."/>
            <person name="Martin F."/>
        </authorList>
    </citation>
    <scope>NUCLEOTIDE SEQUENCE [LARGE SCALE GENOMIC DNA]</scope>
    <source>
        <strain evidence="4">Zn</strain>
    </source>
</reference>
<evidence type="ECO:0000313" key="4">
    <source>
        <dbReference type="Proteomes" id="UP000054321"/>
    </source>
</evidence>
<feature type="compositionally biased region" description="Basic and acidic residues" evidence="1">
    <location>
        <begin position="635"/>
        <end position="662"/>
    </location>
</feature>
<proteinExistence type="predicted"/>
<dbReference type="InterPro" id="IPR018838">
    <property type="entry name" value="ZGRF1-like_N"/>
</dbReference>
<dbReference type="Proteomes" id="UP000054321">
    <property type="component" value="Unassembled WGS sequence"/>
</dbReference>
<dbReference type="AlphaFoldDB" id="A0A0C3HYL1"/>
<keyword evidence="4" id="KW-1185">Reference proteome</keyword>
<feature type="region of interest" description="Disordered" evidence="1">
    <location>
        <begin position="233"/>
        <end position="286"/>
    </location>
</feature>
<feature type="region of interest" description="Disordered" evidence="1">
    <location>
        <begin position="177"/>
        <end position="203"/>
    </location>
</feature>
<feature type="region of interest" description="Disordered" evidence="1">
    <location>
        <begin position="615"/>
        <end position="674"/>
    </location>
</feature>
<dbReference type="PANTHER" id="PTHR28535">
    <property type="entry name" value="ZINC FINGER GRF-TYPE CONTAINING 1"/>
    <property type="match status" value="1"/>
</dbReference>
<dbReference type="STRING" id="913774.A0A0C3HYL1"/>
<dbReference type="PANTHER" id="PTHR28535:SF1">
    <property type="entry name" value="PROTEIN ZGRF1"/>
    <property type="match status" value="1"/>
</dbReference>
<feature type="compositionally biased region" description="Polar residues" evidence="1">
    <location>
        <begin position="311"/>
        <end position="331"/>
    </location>
</feature>
<feature type="region of interest" description="Disordered" evidence="1">
    <location>
        <begin position="311"/>
        <end position="368"/>
    </location>
</feature>
<protein>
    <recommendedName>
        <fullName evidence="2">5'-3' DNA helicase ZGRF1-like N-terminal domain-containing protein</fullName>
    </recommendedName>
</protein>
<reference evidence="3 4" key="1">
    <citation type="submission" date="2014-04" db="EMBL/GenBank/DDBJ databases">
        <authorList>
            <consortium name="DOE Joint Genome Institute"/>
            <person name="Kuo A."/>
            <person name="Martino E."/>
            <person name="Perotto S."/>
            <person name="Kohler A."/>
            <person name="Nagy L.G."/>
            <person name="Floudas D."/>
            <person name="Copeland A."/>
            <person name="Barry K.W."/>
            <person name="Cichocki N."/>
            <person name="Veneault-Fourrey C."/>
            <person name="LaButti K."/>
            <person name="Lindquist E.A."/>
            <person name="Lipzen A."/>
            <person name="Lundell T."/>
            <person name="Morin E."/>
            <person name="Murat C."/>
            <person name="Sun H."/>
            <person name="Tunlid A."/>
            <person name="Henrissat B."/>
            <person name="Grigoriev I.V."/>
            <person name="Hibbett D.S."/>
            <person name="Martin F."/>
            <person name="Nordberg H.P."/>
            <person name="Cantor M.N."/>
            <person name="Hua S.X."/>
        </authorList>
    </citation>
    <scope>NUCLEOTIDE SEQUENCE [LARGE SCALE GENOMIC DNA]</scope>
    <source>
        <strain evidence="3 4">Zn</strain>
    </source>
</reference>
<feature type="domain" description="5'-3' DNA helicase ZGRF1-like N-terminal" evidence="2">
    <location>
        <begin position="18"/>
        <end position="99"/>
    </location>
</feature>
<evidence type="ECO:0000259" key="2">
    <source>
        <dbReference type="Pfam" id="PF10382"/>
    </source>
</evidence>
<gene>
    <name evidence="3" type="ORF">OIDMADRAFT_47833</name>
</gene>
<dbReference type="GO" id="GO:0035861">
    <property type="term" value="C:site of double-strand break"/>
    <property type="evidence" value="ECO:0007669"/>
    <property type="project" value="TreeGrafter"/>
</dbReference>
<organism evidence="3 4">
    <name type="scientific">Oidiodendron maius (strain Zn)</name>
    <dbReference type="NCBI Taxonomy" id="913774"/>
    <lineage>
        <taxon>Eukaryota</taxon>
        <taxon>Fungi</taxon>
        <taxon>Dikarya</taxon>
        <taxon>Ascomycota</taxon>
        <taxon>Pezizomycotina</taxon>
        <taxon>Leotiomycetes</taxon>
        <taxon>Leotiomycetes incertae sedis</taxon>
        <taxon>Myxotrichaceae</taxon>
        <taxon>Oidiodendron</taxon>
    </lineage>
</organism>
<dbReference type="GO" id="GO:0005634">
    <property type="term" value="C:nucleus"/>
    <property type="evidence" value="ECO:0007669"/>
    <property type="project" value="TreeGrafter"/>
</dbReference>
<accession>A0A0C3HYL1</accession>